<evidence type="ECO:0000313" key="3">
    <source>
        <dbReference type="Proteomes" id="UP000190230"/>
    </source>
</evidence>
<dbReference type="PROSITE" id="PS00888">
    <property type="entry name" value="CNMP_BINDING_1"/>
    <property type="match status" value="1"/>
</dbReference>
<protein>
    <submittedName>
        <fullName evidence="2">cAMP-binding domain of CRP or a regulatory subunit of cAMP-dependent protein kinases</fullName>
    </submittedName>
</protein>
<organism evidence="2 3">
    <name type="scientific">Salegentibacter holothuriorum</name>
    <dbReference type="NCBI Taxonomy" id="241145"/>
    <lineage>
        <taxon>Bacteria</taxon>
        <taxon>Pseudomonadati</taxon>
        <taxon>Bacteroidota</taxon>
        <taxon>Flavobacteriia</taxon>
        <taxon>Flavobacteriales</taxon>
        <taxon>Flavobacteriaceae</taxon>
        <taxon>Salegentibacter</taxon>
    </lineage>
</organism>
<feature type="domain" description="Cyclic nucleotide-binding" evidence="1">
    <location>
        <begin position="9"/>
        <end position="113"/>
    </location>
</feature>
<name>A0A1T5DZZ9_9FLAO</name>
<dbReference type="GO" id="GO:0016301">
    <property type="term" value="F:kinase activity"/>
    <property type="evidence" value="ECO:0007669"/>
    <property type="project" value="UniProtKB-KW"/>
</dbReference>
<keyword evidence="3" id="KW-1185">Reference proteome</keyword>
<dbReference type="Proteomes" id="UP000190230">
    <property type="component" value="Unassembled WGS sequence"/>
</dbReference>
<sequence>MNLIDFLKNIVPFTPEELADITAHFERENISKNNTLVREGQVCTKLYFVKKGVGRSYYLKEDGKEVTQWFFIEGKFMSSIESFFQQTPSLYYLEVLEESVLYSITRENLDLLFARYHNMEKLGRLLSTEMLTRVVNKLNAVQFQTARERYDYMLTEFPYISSRVPLGSIASYLGMTQETLSRIRRGDTSKKI</sequence>
<dbReference type="CDD" id="cd00038">
    <property type="entry name" value="CAP_ED"/>
    <property type="match status" value="1"/>
</dbReference>
<dbReference type="EMBL" id="FUYY01000007">
    <property type="protein sequence ID" value="SKB77317.1"/>
    <property type="molecule type" value="Genomic_DNA"/>
</dbReference>
<proteinExistence type="predicted"/>
<dbReference type="STRING" id="241145.SAMN05660776_2923"/>
<dbReference type="Pfam" id="PF00027">
    <property type="entry name" value="cNMP_binding"/>
    <property type="match status" value="1"/>
</dbReference>
<dbReference type="InterPro" id="IPR014710">
    <property type="entry name" value="RmlC-like_jellyroll"/>
</dbReference>
<reference evidence="3" key="1">
    <citation type="submission" date="2017-02" db="EMBL/GenBank/DDBJ databases">
        <authorList>
            <person name="Varghese N."/>
            <person name="Submissions S."/>
        </authorList>
    </citation>
    <scope>NUCLEOTIDE SEQUENCE [LARGE SCALE GENOMIC DNA]</scope>
    <source>
        <strain evidence="3">DSM 23405</strain>
    </source>
</reference>
<keyword evidence="2" id="KW-0418">Kinase</keyword>
<dbReference type="Gene3D" id="2.60.120.10">
    <property type="entry name" value="Jelly Rolls"/>
    <property type="match status" value="1"/>
</dbReference>
<accession>A0A1T5DZZ9</accession>
<dbReference type="InterPro" id="IPR018488">
    <property type="entry name" value="cNMP-bd_CS"/>
</dbReference>
<dbReference type="SUPFAM" id="SSF51206">
    <property type="entry name" value="cAMP-binding domain-like"/>
    <property type="match status" value="1"/>
</dbReference>
<dbReference type="OrthoDB" id="680421at2"/>
<evidence type="ECO:0000259" key="1">
    <source>
        <dbReference type="PROSITE" id="PS50042"/>
    </source>
</evidence>
<keyword evidence="2" id="KW-0808">Transferase</keyword>
<dbReference type="AlphaFoldDB" id="A0A1T5DZZ9"/>
<dbReference type="InterPro" id="IPR000595">
    <property type="entry name" value="cNMP-bd_dom"/>
</dbReference>
<dbReference type="RefSeq" id="WP_079721757.1">
    <property type="nucleotide sequence ID" value="NZ_FUYY01000007.1"/>
</dbReference>
<evidence type="ECO:0000313" key="2">
    <source>
        <dbReference type="EMBL" id="SKB77317.1"/>
    </source>
</evidence>
<dbReference type="InterPro" id="IPR018490">
    <property type="entry name" value="cNMP-bd_dom_sf"/>
</dbReference>
<gene>
    <name evidence="2" type="ORF">SAMN05660776_2923</name>
</gene>
<dbReference type="PROSITE" id="PS50042">
    <property type="entry name" value="CNMP_BINDING_3"/>
    <property type="match status" value="1"/>
</dbReference>